<dbReference type="InterPro" id="IPR001995">
    <property type="entry name" value="Peptidase_A2_cat"/>
</dbReference>
<dbReference type="InterPro" id="IPR021109">
    <property type="entry name" value="Peptidase_aspartic_dom_sf"/>
</dbReference>
<keyword evidence="10" id="KW-1185">Reference proteome</keyword>
<comment type="caution">
    <text evidence="9">The sequence shown here is derived from an EMBL/GenBank/DDBJ whole genome shotgun (WGS) entry which is preliminary data.</text>
</comment>
<evidence type="ECO:0000256" key="3">
    <source>
        <dbReference type="ARBA" id="ARBA00022722"/>
    </source>
</evidence>
<evidence type="ECO:0000256" key="2">
    <source>
        <dbReference type="ARBA" id="ARBA00022695"/>
    </source>
</evidence>
<dbReference type="OrthoDB" id="6487860at2759"/>
<dbReference type="GO" id="GO:0006508">
    <property type="term" value="P:proteolysis"/>
    <property type="evidence" value="ECO:0007669"/>
    <property type="project" value="InterPro"/>
</dbReference>
<dbReference type="Gene3D" id="2.40.70.10">
    <property type="entry name" value="Acid Proteases"/>
    <property type="match status" value="1"/>
</dbReference>
<evidence type="ECO:0000259" key="8">
    <source>
        <dbReference type="PROSITE" id="PS50175"/>
    </source>
</evidence>
<dbReference type="SUPFAM" id="SSF50630">
    <property type="entry name" value="Acid proteases"/>
    <property type="match status" value="1"/>
</dbReference>
<dbReference type="EMBL" id="CAJFCV020000006">
    <property type="protein sequence ID" value="CAG9132035.1"/>
    <property type="molecule type" value="Genomic_DNA"/>
</dbReference>
<dbReference type="GO" id="GO:0003676">
    <property type="term" value="F:nucleic acid binding"/>
    <property type="evidence" value="ECO:0007669"/>
    <property type="project" value="InterPro"/>
</dbReference>
<evidence type="ECO:0000256" key="1">
    <source>
        <dbReference type="ARBA" id="ARBA00022679"/>
    </source>
</evidence>
<dbReference type="AlphaFoldDB" id="A0A7I8XA55"/>
<reference evidence="9" key="1">
    <citation type="submission" date="2020-09" db="EMBL/GenBank/DDBJ databases">
        <authorList>
            <person name="Kikuchi T."/>
        </authorList>
    </citation>
    <scope>NUCLEOTIDE SEQUENCE</scope>
    <source>
        <strain evidence="9">Ka4C1</strain>
    </source>
</reference>
<evidence type="ECO:0000256" key="6">
    <source>
        <dbReference type="PROSITE-ProRule" id="PRU00047"/>
    </source>
</evidence>
<proteinExistence type="predicted"/>
<keyword evidence="6" id="KW-0863">Zinc-finger</keyword>
<name>A0A7I8XA55_BURXY</name>
<dbReference type="Proteomes" id="UP000582659">
    <property type="component" value="Unassembled WGS sequence"/>
</dbReference>
<dbReference type="GO" id="GO:0008270">
    <property type="term" value="F:zinc ion binding"/>
    <property type="evidence" value="ECO:0007669"/>
    <property type="project" value="UniProtKB-KW"/>
</dbReference>
<evidence type="ECO:0000259" key="7">
    <source>
        <dbReference type="PROSITE" id="PS50158"/>
    </source>
</evidence>
<evidence type="ECO:0000256" key="5">
    <source>
        <dbReference type="ARBA" id="ARBA00022801"/>
    </source>
</evidence>
<dbReference type="PROSITE" id="PS50175">
    <property type="entry name" value="ASP_PROT_RETROV"/>
    <property type="match status" value="1"/>
</dbReference>
<keyword evidence="4" id="KW-0255">Endonuclease</keyword>
<dbReference type="PROSITE" id="PS50158">
    <property type="entry name" value="ZF_CCHC"/>
    <property type="match status" value="1"/>
</dbReference>
<keyword evidence="1" id="KW-0808">Transferase</keyword>
<dbReference type="GO" id="GO:0016779">
    <property type="term" value="F:nucleotidyltransferase activity"/>
    <property type="evidence" value="ECO:0007669"/>
    <property type="project" value="UniProtKB-KW"/>
</dbReference>
<keyword evidence="5" id="KW-0378">Hydrolase</keyword>
<keyword evidence="3" id="KW-0540">Nuclease</keyword>
<dbReference type="PANTHER" id="PTHR37984">
    <property type="entry name" value="PROTEIN CBG26694"/>
    <property type="match status" value="1"/>
</dbReference>
<gene>
    <name evidence="9" type="ORF">BXYJ_LOCUS15678</name>
</gene>
<dbReference type="EMBL" id="CAJFDI010000006">
    <property type="protein sequence ID" value="CAD5235587.1"/>
    <property type="molecule type" value="Genomic_DNA"/>
</dbReference>
<organism evidence="9 10">
    <name type="scientific">Bursaphelenchus xylophilus</name>
    <name type="common">Pinewood nematode worm</name>
    <name type="synonym">Aphelenchoides xylophilus</name>
    <dbReference type="NCBI Taxonomy" id="6326"/>
    <lineage>
        <taxon>Eukaryota</taxon>
        <taxon>Metazoa</taxon>
        <taxon>Ecdysozoa</taxon>
        <taxon>Nematoda</taxon>
        <taxon>Chromadorea</taxon>
        <taxon>Rhabditida</taxon>
        <taxon>Tylenchina</taxon>
        <taxon>Tylenchomorpha</taxon>
        <taxon>Aphelenchoidea</taxon>
        <taxon>Aphelenchoididae</taxon>
        <taxon>Bursaphelenchus</taxon>
    </lineage>
</organism>
<evidence type="ECO:0000313" key="10">
    <source>
        <dbReference type="Proteomes" id="UP000659654"/>
    </source>
</evidence>
<keyword evidence="2" id="KW-0548">Nucleotidyltransferase</keyword>
<evidence type="ECO:0000313" key="9">
    <source>
        <dbReference type="EMBL" id="CAD5235587.1"/>
    </source>
</evidence>
<evidence type="ECO:0000256" key="4">
    <source>
        <dbReference type="ARBA" id="ARBA00022759"/>
    </source>
</evidence>
<protein>
    <submittedName>
        <fullName evidence="9">(pine wood nematode) hypothetical protein</fullName>
    </submittedName>
</protein>
<dbReference type="GO" id="GO:0004190">
    <property type="term" value="F:aspartic-type endopeptidase activity"/>
    <property type="evidence" value="ECO:0007669"/>
    <property type="project" value="InterPro"/>
</dbReference>
<feature type="domain" description="Peptidase A2" evidence="8">
    <location>
        <begin position="292"/>
        <end position="370"/>
    </location>
</feature>
<keyword evidence="6" id="KW-0862">Zinc</keyword>
<dbReference type="InterPro" id="IPR001878">
    <property type="entry name" value="Znf_CCHC"/>
</dbReference>
<accession>A0A7I8XA55</accession>
<feature type="domain" description="CCHC-type" evidence="7">
    <location>
        <begin position="214"/>
        <end position="229"/>
    </location>
</feature>
<keyword evidence="6" id="KW-0479">Metal-binding</keyword>
<sequence>MSQNQQPNLGKLWIFDPTKNRWSSYESMMRRIIIARGITEADDKKVFLFNHIGAAAYEALEVAMNGDNMDSKSFDELCTVLTGLFEPKGLIAATRHKIFTAKQQSDQSSRQFIQQVKAWSMKASFESVQNTRDFVQVQAIIAGLSNQKIKEKLLETTDLTMSKLEEIVELLEGTQSAASQMAAASGPGTIAMLDRRRGRDQMDGKSKGRQYKCCFSCGSDAHLKADCPERQRKPRRISRGTHHGLDAVDSELEYDSEYSSGCDGMHAIRQCESGREEIPPVKLCVGLNDMEIALELDTGAARTVIPERVWRQIGRPEITRYTGILQEYGGSPLEVIGAVRVNASFRGHQKMTEIIVVRRHDCQPTLGRDLMKDLKLDMGNYVNLSLVGSQVEETGTRGTRENEFKSFQKASDETREVHWIRVVTKSMDQKPAKANIGVSTRNTEGVCETYSGDFKSQYFPQVVENRGGSRGQGKWRGNHAKSTVMWSDSESLASSKESRKKPKVWIDKVKDELAAQIRSFASQGKPIVSFGPRHHSERYKPLARRYQNGTRCVSGRNVPLEVQILDGIQVQSRISSHPEPREARMLVRWMWKCQAVPDLITWRRCEAERPSFEDFPTRNDLHLFKFDCTFLRGASL</sequence>
<dbReference type="GO" id="GO:0004519">
    <property type="term" value="F:endonuclease activity"/>
    <property type="evidence" value="ECO:0007669"/>
    <property type="project" value="UniProtKB-KW"/>
</dbReference>
<dbReference type="Proteomes" id="UP000659654">
    <property type="component" value="Unassembled WGS sequence"/>
</dbReference>
<dbReference type="PANTHER" id="PTHR37984:SF5">
    <property type="entry name" value="PROTEIN NYNRIN-LIKE"/>
    <property type="match status" value="1"/>
</dbReference>
<dbReference type="InterPro" id="IPR050951">
    <property type="entry name" value="Retrovirus_Pol_polyprotein"/>
</dbReference>